<accession>N6TJX7</accession>
<evidence type="ECO:0000313" key="2">
    <source>
        <dbReference type="EMBL" id="ENN80769.1"/>
    </source>
</evidence>
<organism evidence="2">
    <name type="scientific">Dendroctonus ponderosae</name>
    <name type="common">Mountain pine beetle</name>
    <dbReference type="NCBI Taxonomy" id="77166"/>
    <lineage>
        <taxon>Eukaryota</taxon>
        <taxon>Metazoa</taxon>
        <taxon>Ecdysozoa</taxon>
        <taxon>Arthropoda</taxon>
        <taxon>Hexapoda</taxon>
        <taxon>Insecta</taxon>
        <taxon>Pterygota</taxon>
        <taxon>Neoptera</taxon>
        <taxon>Endopterygota</taxon>
        <taxon>Coleoptera</taxon>
        <taxon>Polyphaga</taxon>
        <taxon>Cucujiformia</taxon>
        <taxon>Curculionidae</taxon>
        <taxon>Scolytinae</taxon>
        <taxon>Dendroctonus</taxon>
    </lineage>
</organism>
<protein>
    <submittedName>
        <fullName evidence="2">Uncharacterized protein</fullName>
    </submittedName>
</protein>
<evidence type="ECO:0000256" key="1">
    <source>
        <dbReference type="SAM" id="MobiDB-lite"/>
    </source>
</evidence>
<feature type="compositionally biased region" description="Low complexity" evidence="1">
    <location>
        <begin position="11"/>
        <end position="22"/>
    </location>
</feature>
<feature type="non-terminal residue" evidence="2">
    <location>
        <position position="1"/>
    </location>
</feature>
<dbReference type="EMBL" id="KB740376">
    <property type="protein sequence ID" value="ENN80769.1"/>
    <property type="molecule type" value="Genomic_DNA"/>
</dbReference>
<dbReference type="AlphaFoldDB" id="N6TJX7"/>
<name>N6TJX7_DENPD</name>
<sequence length="61" mass="6477">MRLPASFTRVSPRAPQSASAPPLGALLWTPPCPATHTIQKKNLKSFSTSCMNVLKSTPIAA</sequence>
<dbReference type="HOGENOM" id="CLU_2924960_0_0_1"/>
<gene>
    <name evidence="2" type="ORF">YQE_02813</name>
</gene>
<feature type="region of interest" description="Disordered" evidence="1">
    <location>
        <begin position="1"/>
        <end position="22"/>
    </location>
</feature>
<reference evidence="2" key="1">
    <citation type="journal article" date="2013" name="Genome Biol.">
        <title>Draft genome of the mountain pine beetle, Dendroctonus ponderosae Hopkins, a major forest pest.</title>
        <authorList>
            <person name="Keeling C.I."/>
            <person name="Yuen M.M."/>
            <person name="Liao N.Y."/>
            <person name="Docking T.R."/>
            <person name="Chan S.K."/>
            <person name="Taylor G.A."/>
            <person name="Palmquist D.L."/>
            <person name="Jackman S.D."/>
            <person name="Nguyen A."/>
            <person name="Li M."/>
            <person name="Henderson H."/>
            <person name="Janes J.K."/>
            <person name="Zhao Y."/>
            <person name="Pandoh P."/>
            <person name="Moore R."/>
            <person name="Sperling F.A."/>
            <person name="Huber D.P."/>
            <person name="Birol I."/>
            <person name="Jones S.J."/>
            <person name="Bohlmann J."/>
        </authorList>
    </citation>
    <scope>NUCLEOTIDE SEQUENCE</scope>
</reference>
<proteinExistence type="predicted"/>